<keyword evidence="1" id="KW-0472">Membrane</keyword>
<evidence type="ECO:0000256" key="1">
    <source>
        <dbReference type="SAM" id="Phobius"/>
    </source>
</evidence>
<accession>A0ABT4KM28</accession>
<proteinExistence type="predicted"/>
<evidence type="ECO:0000313" key="3">
    <source>
        <dbReference type="Proteomes" id="UP001079430"/>
    </source>
</evidence>
<dbReference type="RefSeq" id="WP_269283847.1">
    <property type="nucleotide sequence ID" value="NZ_JAPVOI010000004.1"/>
</dbReference>
<gene>
    <name evidence="2" type="ORF">O3W52_23415</name>
</gene>
<feature type="transmembrane region" description="Helical" evidence="1">
    <location>
        <begin position="75"/>
        <end position="94"/>
    </location>
</feature>
<keyword evidence="1" id="KW-0812">Transmembrane</keyword>
<keyword evidence="3" id="KW-1185">Reference proteome</keyword>
<sequence>MALRWLRHGLASRALTSFGSPRSYPSMHTRGSSHCVELVQKVDQNVSLLDLKTDLLNIVHACRHTHEDVKYRPRAVGFFATVIAILAHGIPWLGERELSMEDASGKPIPLLPCAVRQ</sequence>
<protein>
    <submittedName>
        <fullName evidence="2">Uncharacterized protein</fullName>
    </submittedName>
</protein>
<name>A0ABT4KM28_9HYPH</name>
<comment type="caution">
    <text evidence="2">The sequence shown here is derived from an EMBL/GenBank/DDBJ whole genome shotgun (WGS) entry which is preliminary data.</text>
</comment>
<reference evidence="2" key="1">
    <citation type="submission" date="2022-10" db="EMBL/GenBank/DDBJ databases">
        <title>Whole genome sequencing of three plant growth promoting bacteria isolated from Vachellia tortilis subsp. raddiana in Morocco.</title>
        <authorList>
            <person name="Hnini M."/>
            <person name="Zouagui R."/>
            <person name="Zouagui H."/>
            <person name="Chemao Elfihri M.-W."/>
            <person name="Ibrahimi A."/>
            <person name="Sbabou L."/>
            <person name="Aurag J."/>
        </authorList>
    </citation>
    <scope>NUCLEOTIDE SEQUENCE</scope>
    <source>
        <strain evidence="2">LMR678</strain>
    </source>
</reference>
<evidence type="ECO:0000313" key="2">
    <source>
        <dbReference type="EMBL" id="MCZ4092904.1"/>
    </source>
</evidence>
<dbReference type="EMBL" id="JAPVOI010000004">
    <property type="protein sequence ID" value="MCZ4092904.1"/>
    <property type="molecule type" value="Genomic_DNA"/>
</dbReference>
<organism evidence="2 3">
    <name type="scientific">Sinorhizobium psoraleae</name>
    <dbReference type="NCBI Taxonomy" id="520838"/>
    <lineage>
        <taxon>Bacteria</taxon>
        <taxon>Pseudomonadati</taxon>
        <taxon>Pseudomonadota</taxon>
        <taxon>Alphaproteobacteria</taxon>
        <taxon>Hyphomicrobiales</taxon>
        <taxon>Rhizobiaceae</taxon>
        <taxon>Sinorhizobium/Ensifer group</taxon>
        <taxon>Sinorhizobium</taxon>
    </lineage>
</organism>
<keyword evidence="1" id="KW-1133">Transmembrane helix</keyword>
<dbReference type="Proteomes" id="UP001079430">
    <property type="component" value="Unassembled WGS sequence"/>
</dbReference>